<comment type="caution">
    <text evidence="4">The sequence shown here is derived from an EMBL/GenBank/DDBJ whole genome shotgun (WGS) entry which is preliminary data.</text>
</comment>
<dbReference type="SUPFAM" id="SSF52172">
    <property type="entry name" value="CheY-like"/>
    <property type="match status" value="1"/>
</dbReference>
<proteinExistence type="predicted"/>
<feature type="domain" description="HTH LytTR-type" evidence="3">
    <location>
        <begin position="148"/>
        <end position="251"/>
    </location>
</feature>
<dbReference type="InterPro" id="IPR011006">
    <property type="entry name" value="CheY-like_superfamily"/>
</dbReference>
<dbReference type="Proteomes" id="UP000656274">
    <property type="component" value="Unassembled WGS sequence"/>
</dbReference>
<keyword evidence="4" id="KW-0238">DNA-binding</keyword>
<dbReference type="GO" id="GO:0003677">
    <property type="term" value="F:DNA binding"/>
    <property type="evidence" value="ECO:0007669"/>
    <property type="project" value="UniProtKB-KW"/>
</dbReference>
<dbReference type="PANTHER" id="PTHR37299:SF1">
    <property type="entry name" value="STAGE 0 SPORULATION PROTEIN A HOMOLOG"/>
    <property type="match status" value="1"/>
</dbReference>
<evidence type="ECO:0000259" key="2">
    <source>
        <dbReference type="PROSITE" id="PS50110"/>
    </source>
</evidence>
<accession>A0ABR9WT69</accession>
<dbReference type="SMART" id="SM00448">
    <property type="entry name" value="REC"/>
    <property type="match status" value="1"/>
</dbReference>
<name>A0ABR9WT69_9FLAO</name>
<dbReference type="Gene3D" id="2.40.50.1020">
    <property type="entry name" value="LytTr DNA-binding domain"/>
    <property type="match status" value="1"/>
</dbReference>
<feature type="domain" description="Response regulatory" evidence="2">
    <location>
        <begin position="5"/>
        <end position="118"/>
    </location>
</feature>
<reference evidence="4 5" key="1">
    <citation type="submission" date="2020-10" db="EMBL/GenBank/DDBJ databases">
        <title>The genome sequence of Flavobacterium aquaticum 1Y8A.</title>
        <authorList>
            <person name="Liu Y."/>
        </authorList>
    </citation>
    <scope>NUCLEOTIDE SEQUENCE [LARGE SCALE GENOMIC DNA]</scope>
    <source>
        <strain evidence="4 5">1Y8A</strain>
    </source>
</reference>
<dbReference type="PROSITE" id="PS50110">
    <property type="entry name" value="RESPONSE_REGULATORY"/>
    <property type="match status" value="1"/>
</dbReference>
<dbReference type="SMART" id="SM00850">
    <property type="entry name" value="LytTR"/>
    <property type="match status" value="1"/>
</dbReference>
<evidence type="ECO:0000259" key="3">
    <source>
        <dbReference type="PROSITE" id="PS50930"/>
    </source>
</evidence>
<protein>
    <submittedName>
        <fullName evidence="4">LytTR family transcriptional regulator DNA-binding domain-containing protein</fullName>
    </submittedName>
</protein>
<evidence type="ECO:0000256" key="1">
    <source>
        <dbReference type="PROSITE-ProRule" id="PRU00169"/>
    </source>
</evidence>
<dbReference type="EMBL" id="JADFTZ010000002">
    <property type="protein sequence ID" value="MBE9576401.1"/>
    <property type="molecule type" value="Genomic_DNA"/>
</dbReference>
<dbReference type="Pfam" id="PF04397">
    <property type="entry name" value="LytTR"/>
    <property type="match status" value="1"/>
</dbReference>
<evidence type="ECO:0000313" key="5">
    <source>
        <dbReference type="Proteomes" id="UP000656274"/>
    </source>
</evidence>
<keyword evidence="1" id="KW-0597">Phosphoprotein</keyword>
<dbReference type="InterPro" id="IPR046947">
    <property type="entry name" value="LytR-like"/>
</dbReference>
<dbReference type="InterPro" id="IPR001789">
    <property type="entry name" value="Sig_transdc_resp-reg_receiver"/>
</dbReference>
<dbReference type="PANTHER" id="PTHR37299">
    <property type="entry name" value="TRANSCRIPTIONAL REGULATOR-RELATED"/>
    <property type="match status" value="1"/>
</dbReference>
<keyword evidence="5" id="KW-1185">Reference proteome</keyword>
<dbReference type="PROSITE" id="PS50930">
    <property type="entry name" value="HTH_LYTTR"/>
    <property type="match status" value="1"/>
</dbReference>
<gene>
    <name evidence="4" type="ORF">IM755_06720</name>
</gene>
<feature type="modified residue" description="4-aspartylphosphate" evidence="1">
    <location>
        <position position="57"/>
    </location>
</feature>
<sequence length="251" mass="28889">MRLLKSIIIDSNSDVVAQLSKFADENSVILEICGFANSLSEAMTLIRTHKPELIFLDPTATNLAEFYLIKQLDFNIPKFIFASTDINKAYDAFRFGAADFQLKPLDFNELIVSLYKVIKLIEMELSFQNQKVNQIKSYGSETSENGFIAISSSDKIELIKVEDIMYCKAEGKYTEFVLSNKQKILSSKNLGEYNSLLLNNYFFRIHHSYVVNIKKIVKIVKKDGFYCEFDYGISLPVAKRRQEEFVKFIKI</sequence>
<dbReference type="RefSeq" id="WP_194095009.1">
    <property type="nucleotide sequence ID" value="NZ_JADFTZ010000002.1"/>
</dbReference>
<evidence type="ECO:0000313" key="4">
    <source>
        <dbReference type="EMBL" id="MBE9576401.1"/>
    </source>
</evidence>
<dbReference type="InterPro" id="IPR007492">
    <property type="entry name" value="LytTR_DNA-bd_dom"/>
</dbReference>
<dbReference type="Gene3D" id="3.40.50.2300">
    <property type="match status" value="1"/>
</dbReference>
<organism evidence="4 5">
    <name type="scientific">Flavobacterium proteolyticum</name>
    <dbReference type="NCBI Taxonomy" id="2911683"/>
    <lineage>
        <taxon>Bacteria</taxon>
        <taxon>Pseudomonadati</taxon>
        <taxon>Bacteroidota</taxon>
        <taxon>Flavobacteriia</taxon>
        <taxon>Flavobacteriales</taxon>
        <taxon>Flavobacteriaceae</taxon>
        <taxon>Flavobacterium</taxon>
    </lineage>
</organism>